<dbReference type="EMBL" id="RJVU01018281">
    <property type="protein sequence ID" value="ROL51732.1"/>
    <property type="molecule type" value="Genomic_DNA"/>
</dbReference>
<sequence length="140" mass="14852">MAGCRLRPADVAVPAGEATHNGKQRMQGRADGCQFSDGKVAISFQVGKKKLQSESVGRVLSCSFLSWESEDIAGCGQGLPAHMGRSGVPNAHQPEEGAVEAGIERTELAPHGKNVPFFHSPTCLHHNQMLNRKHGTGVIG</sequence>
<comment type="caution">
    <text evidence="1">The sequence shown here is derived from an EMBL/GenBank/DDBJ whole genome shotgun (WGS) entry which is preliminary data.</text>
</comment>
<organism evidence="1 2">
    <name type="scientific">Anabarilius grahami</name>
    <name type="common">Kanglang fish</name>
    <name type="synonym">Barilius grahami</name>
    <dbReference type="NCBI Taxonomy" id="495550"/>
    <lineage>
        <taxon>Eukaryota</taxon>
        <taxon>Metazoa</taxon>
        <taxon>Chordata</taxon>
        <taxon>Craniata</taxon>
        <taxon>Vertebrata</taxon>
        <taxon>Euteleostomi</taxon>
        <taxon>Actinopterygii</taxon>
        <taxon>Neopterygii</taxon>
        <taxon>Teleostei</taxon>
        <taxon>Ostariophysi</taxon>
        <taxon>Cypriniformes</taxon>
        <taxon>Xenocyprididae</taxon>
        <taxon>Xenocypridinae</taxon>
        <taxon>Xenocypridinae incertae sedis</taxon>
        <taxon>Anabarilius</taxon>
    </lineage>
</organism>
<protein>
    <submittedName>
        <fullName evidence="1">Uncharacterized protein</fullName>
    </submittedName>
</protein>
<reference evidence="1 2" key="1">
    <citation type="submission" date="2018-10" db="EMBL/GenBank/DDBJ databases">
        <title>Genome assembly for a Yunnan-Guizhou Plateau 3E fish, Anabarilius grahami (Regan), and its evolutionary and genetic applications.</title>
        <authorList>
            <person name="Jiang W."/>
        </authorList>
    </citation>
    <scope>NUCLEOTIDE SEQUENCE [LARGE SCALE GENOMIC DNA]</scope>
    <source>
        <strain evidence="1">AG-KIZ</strain>
        <tissue evidence="1">Muscle</tissue>
    </source>
</reference>
<accession>A0A3N0Z0B7</accession>
<dbReference type="Proteomes" id="UP000281406">
    <property type="component" value="Unassembled WGS sequence"/>
</dbReference>
<keyword evidence="2" id="KW-1185">Reference proteome</keyword>
<proteinExistence type="predicted"/>
<name>A0A3N0Z0B7_ANAGA</name>
<dbReference type="AlphaFoldDB" id="A0A3N0Z0B7"/>
<evidence type="ECO:0000313" key="1">
    <source>
        <dbReference type="EMBL" id="ROL51732.1"/>
    </source>
</evidence>
<gene>
    <name evidence="1" type="ORF">DPX16_19251</name>
</gene>
<evidence type="ECO:0000313" key="2">
    <source>
        <dbReference type="Proteomes" id="UP000281406"/>
    </source>
</evidence>